<reference evidence="1 2" key="1">
    <citation type="submission" date="2015-11" db="EMBL/GenBank/DDBJ databases">
        <title>Genomic analysis of 38 Legionella species identifies large and diverse effector repertoires.</title>
        <authorList>
            <person name="Burstein D."/>
            <person name="Amaro F."/>
            <person name="Zusman T."/>
            <person name="Lifshitz Z."/>
            <person name="Cohen O."/>
            <person name="Gilbert J.A."/>
            <person name="Pupko T."/>
            <person name="Shuman H.A."/>
            <person name="Segal G."/>
        </authorList>
    </citation>
    <scope>NUCLEOTIDE SEQUENCE [LARGE SCALE GENOMIC DNA]</scope>
    <source>
        <strain evidence="1 2">BL-540</strain>
    </source>
</reference>
<dbReference type="AlphaFoldDB" id="A0A0W0VC08"/>
<comment type="caution">
    <text evidence="1">The sequence shown here is derived from an EMBL/GenBank/DDBJ whole genome shotgun (WGS) entry which is preliminary data.</text>
</comment>
<protein>
    <submittedName>
        <fullName evidence="1">Uncharacterized protein</fullName>
    </submittedName>
</protein>
<dbReference type="Proteomes" id="UP000055035">
    <property type="component" value="Unassembled WGS sequence"/>
</dbReference>
<organism evidence="1 2">
    <name type="scientific">Legionella jordanis</name>
    <dbReference type="NCBI Taxonomy" id="456"/>
    <lineage>
        <taxon>Bacteria</taxon>
        <taxon>Pseudomonadati</taxon>
        <taxon>Pseudomonadota</taxon>
        <taxon>Gammaproteobacteria</taxon>
        <taxon>Legionellales</taxon>
        <taxon>Legionellaceae</taxon>
        <taxon>Legionella</taxon>
    </lineage>
</organism>
<gene>
    <name evidence="1" type="ORF">Ljor_1972</name>
</gene>
<dbReference type="PATRIC" id="fig|456.5.peg.2098"/>
<dbReference type="OrthoDB" id="5654005at2"/>
<dbReference type="STRING" id="456.Ljor_1972"/>
<dbReference type="RefSeq" id="WP_058471399.1">
    <property type="nucleotide sequence ID" value="NZ_CAAAIC010000015.1"/>
</dbReference>
<keyword evidence="2" id="KW-1185">Reference proteome</keyword>
<sequence>MSDINFDRDFEVLALTPAETTLKELQARFSELVSADDFQDKLRANDEQAKSIVAAYSNLQLLLKPYESLDLHQKRKLLDALNEMPDFQLKRYLGIYPHNSSQFYWDSKNYPKLRDYLSGQIINNAGTWMTSMVGALFKSCAVNSYPLKDNDDPDSLILKKNR</sequence>
<evidence type="ECO:0000313" key="1">
    <source>
        <dbReference type="EMBL" id="KTD17666.1"/>
    </source>
</evidence>
<name>A0A0W0VC08_9GAMM</name>
<accession>A0A0W0VC08</accession>
<proteinExistence type="predicted"/>
<evidence type="ECO:0000313" key="2">
    <source>
        <dbReference type="Proteomes" id="UP000055035"/>
    </source>
</evidence>
<dbReference type="EMBL" id="LNYJ01000011">
    <property type="protein sequence ID" value="KTD17666.1"/>
    <property type="molecule type" value="Genomic_DNA"/>
</dbReference>